<keyword evidence="2" id="KW-1185">Reference proteome</keyword>
<sequence>MWSNGYHPYGNIQQQDMQPNNWLNQSVANGLNNPFGIRFDNYMNAPTTNPFAGQTFPNTYQQFGGFGYPFQR</sequence>
<protein>
    <submittedName>
        <fullName evidence="1">Uncharacterized protein</fullName>
    </submittedName>
</protein>
<reference evidence="1" key="1">
    <citation type="submission" date="2021-02" db="EMBL/GenBank/DDBJ databases">
        <authorList>
            <person name="Nowell W R."/>
        </authorList>
    </citation>
    <scope>NUCLEOTIDE SEQUENCE</scope>
</reference>
<name>A0A813U7Q0_ADIRI</name>
<accession>A0A813U7Q0</accession>
<dbReference type="AlphaFoldDB" id="A0A813U7Q0"/>
<dbReference type="EMBL" id="CAJNOR010000167">
    <property type="protein sequence ID" value="CAF0824940.1"/>
    <property type="molecule type" value="Genomic_DNA"/>
</dbReference>
<proteinExistence type="predicted"/>
<comment type="caution">
    <text evidence="1">The sequence shown here is derived from an EMBL/GenBank/DDBJ whole genome shotgun (WGS) entry which is preliminary data.</text>
</comment>
<gene>
    <name evidence="1" type="ORF">XAT740_LOCUS4156</name>
</gene>
<evidence type="ECO:0000313" key="1">
    <source>
        <dbReference type="EMBL" id="CAF0824940.1"/>
    </source>
</evidence>
<organism evidence="1 2">
    <name type="scientific">Adineta ricciae</name>
    <name type="common">Rotifer</name>
    <dbReference type="NCBI Taxonomy" id="249248"/>
    <lineage>
        <taxon>Eukaryota</taxon>
        <taxon>Metazoa</taxon>
        <taxon>Spiralia</taxon>
        <taxon>Gnathifera</taxon>
        <taxon>Rotifera</taxon>
        <taxon>Eurotatoria</taxon>
        <taxon>Bdelloidea</taxon>
        <taxon>Adinetida</taxon>
        <taxon>Adinetidae</taxon>
        <taxon>Adineta</taxon>
    </lineage>
</organism>
<dbReference type="Proteomes" id="UP000663828">
    <property type="component" value="Unassembled WGS sequence"/>
</dbReference>
<evidence type="ECO:0000313" key="2">
    <source>
        <dbReference type="Proteomes" id="UP000663828"/>
    </source>
</evidence>